<gene>
    <name evidence="2" type="ORF">Pdw03_8231</name>
</gene>
<feature type="region of interest" description="Disordered" evidence="1">
    <location>
        <begin position="56"/>
        <end position="86"/>
    </location>
</feature>
<name>A0A7T7BLL2_PENDI</name>
<dbReference type="AlphaFoldDB" id="A0A7T7BLL2"/>
<organism evidence="2 3">
    <name type="scientific">Penicillium digitatum</name>
    <name type="common">Green mold</name>
    <dbReference type="NCBI Taxonomy" id="36651"/>
    <lineage>
        <taxon>Eukaryota</taxon>
        <taxon>Fungi</taxon>
        <taxon>Dikarya</taxon>
        <taxon>Ascomycota</taxon>
        <taxon>Pezizomycotina</taxon>
        <taxon>Eurotiomycetes</taxon>
        <taxon>Eurotiomycetidae</taxon>
        <taxon>Eurotiales</taxon>
        <taxon>Aspergillaceae</taxon>
        <taxon>Penicillium</taxon>
    </lineage>
</organism>
<evidence type="ECO:0000256" key="1">
    <source>
        <dbReference type="SAM" id="MobiDB-lite"/>
    </source>
</evidence>
<dbReference type="EMBL" id="CP060776">
    <property type="protein sequence ID" value="QQK44330.1"/>
    <property type="molecule type" value="Genomic_DNA"/>
</dbReference>
<accession>A0A7T7BLL2</accession>
<dbReference type="GeneID" id="90953068"/>
<dbReference type="Proteomes" id="UP000595662">
    <property type="component" value="Chromosome 3"/>
</dbReference>
<sequence length="168" mass="18485">MNKPCTGLGCNLHTNPRPTPSRRPDDAAPEPLHPPTQQCLCCEFYMNHLCNRSDGTDGARTSTQLDRTPDSLGQQRSATLRSSPTSLRYGPMGRRNLGNFIAGSELDIRVYIENLTSTCPLPISIHIKSIGAGQTECSLHQRCPCTIAAAAVQRSESELPKHQEQRPY</sequence>
<protein>
    <submittedName>
        <fullName evidence="2">Uncharacterized protein</fullName>
    </submittedName>
</protein>
<evidence type="ECO:0000313" key="3">
    <source>
        <dbReference type="Proteomes" id="UP000595662"/>
    </source>
</evidence>
<reference evidence="2 3" key="1">
    <citation type="submission" date="2020-08" db="EMBL/GenBank/DDBJ databases">
        <title>The completed genome sequence of the pathogenic ascomycete fungus Penicillium digitatum.</title>
        <authorList>
            <person name="Wang M."/>
        </authorList>
    </citation>
    <scope>NUCLEOTIDE SEQUENCE [LARGE SCALE GENOMIC DNA]</scope>
    <source>
        <strain evidence="2 3">PdW03</strain>
    </source>
</reference>
<feature type="region of interest" description="Disordered" evidence="1">
    <location>
        <begin position="1"/>
        <end position="30"/>
    </location>
</feature>
<proteinExistence type="predicted"/>
<evidence type="ECO:0000313" key="2">
    <source>
        <dbReference type="EMBL" id="QQK44330.1"/>
    </source>
</evidence>
<feature type="compositionally biased region" description="Polar residues" evidence="1">
    <location>
        <begin position="59"/>
        <end position="86"/>
    </location>
</feature>
<dbReference type="RefSeq" id="XP_065956988.1">
    <property type="nucleotide sequence ID" value="XM_066101905.1"/>
</dbReference>